<dbReference type="Gene3D" id="1.20.120.20">
    <property type="entry name" value="Apolipoprotein"/>
    <property type="match status" value="1"/>
</dbReference>
<keyword evidence="2" id="KW-1133">Transmembrane helix</keyword>
<dbReference type="Proteomes" id="UP000077134">
    <property type="component" value="Unassembled WGS sequence"/>
</dbReference>
<dbReference type="OrthoDB" id="2666558at2"/>
<proteinExistence type="predicted"/>
<sequence>MNQEENNHPIQSSSTFLKGALIGGLIGAAAALLFAPKPGNELRGDLSDKLSLVTDKTKEVASIVGDKASELAKTVSTKSSDVAKSVVEGTNNIVESVKSSSTDVSEELADVSKKVKDTSTEAAQDVHKELSATKY</sequence>
<organism evidence="3 4">
    <name type="scientific">Paenibacillus crassostreae</name>
    <dbReference type="NCBI Taxonomy" id="1763538"/>
    <lineage>
        <taxon>Bacteria</taxon>
        <taxon>Bacillati</taxon>
        <taxon>Bacillota</taxon>
        <taxon>Bacilli</taxon>
        <taxon>Bacillales</taxon>
        <taxon>Paenibacillaceae</taxon>
        <taxon>Paenibacillus</taxon>
    </lineage>
</organism>
<dbReference type="KEGG" id="pcx:LPB68_15585"/>
<feature type="transmembrane region" description="Helical" evidence="2">
    <location>
        <begin position="16"/>
        <end position="35"/>
    </location>
</feature>
<feature type="region of interest" description="Disordered" evidence="1">
    <location>
        <begin position="113"/>
        <end position="135"/>
    </location>
</feature>
<comment type="caution">
    <text evidence="3">The sequence shown here is derived from an EMBL/GenBank/DDBJ whole genome shotgun (WGS) entry which is preliminary data.</text>
</comment>
<dbReference type="PANTHER" id="PTHR35792:SF1">
    <property type="entry name" value="SLL0268 PROTEIN"/>
    <property type="match status" value="1"/>
</dbReference>
<protein>
    <submittedName>
        <fullName evidence="3">General stress protein</fullName>
    </submittedName>
</protein>
<dbReference type="AlphaFoldDB" id="A0A167ETD0"/>
<dbReference type="EMBL" id="LSFN01000006">
    <property type="protein sequence ID" value="OAB75860.1"/>
    <property type="molecule type" value="Genomic_DNA"/>
</dbReference>
<evidence type="ECO:0000256" key="1">
    <source>
        <dbReference type="SAM" id="MobiDB-lite"/>
    </source>
</evidence>
<evidence type="ECO:0000313" key="3">
    <source>
        <dbReference type="EMBL" id="OAB75860.1"/>
    </source>
</evidence>
<evidence type="ECO:0000256" key="2">
    <source>
        <dbReference type="SAM" id="Phobius"/>
    </source>
</evidence>
<accession>A0A167ETD0</accession>
<dbReference type="STRING" id="1763538.LPB68_15585"/>
<dbReference type="InterPro" id="IPR024623">
    <property type="entry name" value="YtxH"/>
</dbReference>
<reference evidence="3 4" key="1">
    <citation type="submission" date="2016-02" db="EMBL/GenBank/DDBJ databases">
        <title>Paenibacillus sp. LPB0068, isolated from Crassostrea gigas.</title>
        <authorList>
            <person name="Shin S.-K."/>
            <person name="Yi H."/>
        </authorList>
    </citation>
    <scope>NUCLEOTIDE SEQUENCE [LARGE SCALE GENOMIC DNA]</scope>
    <source>
        <strain evidence="3 4">LPB0068</strain>
    </source>
</reference>
<keyword evidence="2" id="KW-0472">Membrane</keyword>
<evidence type="ECO:0000313" key="4">
    <source>
        <dbReference type="Proteomes" id="UP000077134"/>
    </source>
</evidence>
<name>A0A167ETD0_9BACL</name>
<keyword evidence="4" id="KW-1185">Reference proteome</keyword>
<keyword evidence="2" id="KW-0812">Transmembrane</keyword>
<dbReference type="Pfam" id="PF12732">
    <property type="entry name" value="YtxH"/>
    <property type="match status" value="1"/>
</dbReference>
<dbReference type="PANTHER" id="PTHR35792">
    <property type="entry name" value="GENERAL STRESS PROTEIN"/>
    <property type="match status" value="1"/>
</dbReference>
<dbReference type="InterPro" id="IPR052928">
    <property type="entry name" value="Desiccation-related_membrane"/>
</dbReference>
<dbReference type="RefSeq" id="WP_068656780.1">
    <property type="nucleotide sequence ID" value="NZ_CP017770.1"/>
</dbReference>
<gene>
    <name evidence="3" type="ORF">PNBC_07435</name>
</gene>